<dbReference type="EMBL" id="PSRQ01000047">
    <property type="protein sequence ID" value="PWU23056.1"/>
    <property type="molecule type" value="Genomic_DNA"/>
</dbReference>
<dbReference type="PROSITE" id="PS00697">
    <property type="entry name" value="DNA_LIGASE_A1"/>
    <property type="match status" value="1"/>
</dbReference>
<comment type="similarity">
    <text evidence="1 13">Belongs to the ATP-dependent DNA ligase family.</text>
</comment>
<proteinExistence type="inferred from homology"/>
<organism evidence="15 16">
    <name type="scientific">Candidatus Cerribacteria bacterium 'Amazon FNV 2010 28 9'</name>
    <dbReference type="NCBI Taxonomy" id="2081795"/>
    <lineage>
        <taxon>Bacteria</taxon>
        <taxon>Candidatus Cerribacteria</taxon>
    </lineage>
</organism>
<dbReference type="GO" id="GO:0003910">
    <property type="term" value="F:DNA ligase (ATP) activity"/>
    <property type="evidence" value="ECO:0007669"/>
    <property type="project" value="UniProtKB-EC"/>
</dbReference>
<evidence type="ECO:0000256" key="5">
    <source>
        <dbReference type="ARBA" id="ARBA00022741"/>
    </source>
</evidence>
<dbReference type="GO" id="GO:0005524">
    <property type="term" value="F:ATP binding"/>
    <property type="evidence" value="ECO:0007669"/>
    <property type="project" value="UniProtKB-KW"/>
</dbReference>
<dbReference type="InterPro" id="IPR012340">
    <property type="entry name" value="NA-bd_OB-fold"/>
</dbReference>
<keyword evidence="5 12" id="KW-0547">Nucleotide-binding</keyword>
<keyword evidence="6 12" id="KW-0227">DNA damage</keyword>
<evidence type="ECO:0000256" key="3">
    <source>
        <dbReference type="ARBA" id="ARBA00022618"/>
    </source>
</evidence>
<evidence type="ECO:0000256" key="2">
    <source>
        <dbReference type="ARBA" id="ARBA00022598"/>
    </source>
</evidence>
<sequence>MTISSFSKVLETIEQTTLRNQITQELAKLFNELDKDEIEPACWLLLGRIVPPYEGIEFQFAEKMMIRAIAEALQIAPEKVTREYKKEGDLAKVAQSQFSISNLQFSRQHHSVEDVYAKLKQLALENGEGSQERKIAIVVELLKQLDPVSVKFVVRIILTKLRLGFSDMTILDALSWSVQGDKSDRPLLEEAYQNKHDIGKLAKQYIGLKMKGKGSSELLKEFTVELGIPIQPALCQRLKTAQEMIDKMGKIVAESKYDGTRVQIHIKNSKFKIQNSKEWKVRTFTRSLEESSNQFPELSEAITHFGHHDIILDCEAVGFDPKTGKLLAFQETIQRKRKHGVEEMSQKIPLRFFVFDVLYKDGKSLLSIPLAERKKNLHDLFEELHTNTKETIFVESAFIVTESADELRTFHTQQLANGLEGAVIKQYESVYQPGRKGWSWVKFKEEEGTAAKLSDTIDAVVMGYWYGKGKRNQFGIGAFLIGIQGKNEEILTLSKVGTGLSDEQWKELKGRCEKEVSASQPKQYLVDKLLIPDVWVSPAIVVEVAGDELTKSPNHSAGLALRFPRLVKFRDDKSVKDITTQKELSSIR</sequence>
<keyword evidence="4" id="KW-0235">DNA replication</keyword>
<dbReference type="InterPro" id="IPR012309">
    <property type="entry name" value="DNA_ligase_ATP-dep_C"/>
</dbReference>
<feature type="domain" description="ATP-dependent DNA ligase family profile" evidence="14">
    <location>
        <begin position="343"/>
        <end position="471"/>
    </location>
</feature>
<dbReference type="PANTHER" id="PTHR45674">
    <property type="entry name" value="DNA LIGASE 1/3 FAMILY MEMBER"/>
    <property type="match status" value="1"/>
</dbReference>
<keyword evidence="9 12" id="KW-0234">DNA repair</keyword>
<evidence type="ECO:0000256" key="13">
    <source>
        <dbReference type="RuleBase" id="RU004196"/>
    </source>
</evidence>
<comment type="catalytic activity">
    <reaction evidence="11 12">
        <text>ATP + (deoxyribonucleotide)n-3'-hydroxyl + 5'-phospho-(deoxyribonucleotide)m = (deoxyribonucleotide)n+m + AMP + diphosphate.</text>
        <dbReference type="EC" id="6.5.1.1"/>
    </reaction>
</comment>
<evidence type="ECO:0000256" key="7">
    <source>
        <dbReference type="ARBA" id="ARBA00022840"/>
    </source>
</evidence>
<dbReference type="Gene3D" id="1.10.3260.10">
    <property type="entry name" value="DNA ligase, ATP-dependent, N-terminal domain"/>
    <property type="match status" value="1"/>
</dbReference>
<dbReference type="Gene3D" id="2.40.50.140">
    <property type="entry name" value="Nucleic acid-binding proteins"/>
    <property type="match status" value="1"/>
</dbReference>
<dbReference type="Pfam" id="PF01068">
    <property type="entry name" value="DNA_ligase_A_M"/>
    <property type="match status" value="1"/>
</dbReference>
<keyword evidence="10" id="KW-0131">Cell cycle</keyword>
<dbReference type="NCBIfam" id="TIGR00574">
    <property type="entry name" value="dnl1"/>
    <property type="match status" value="1"/>
</dbReference>
<evidence type="ECO:0000259" key="14">
    <source>
        <dbReference type="PROSITE" id="PS50160"/>
    </source>
</evidence>
<reference evidence="15 16" key="1">
    <citation type="submission" date="2018-02" db="EMBL/GenBank/DDBJ databases">
        <title>Genomic Reconstructions from Amazon Rainforest and Pasture Soil Reveal Novel Insights into the Physiology of Candidate Phyla in Tropical Sites.</title>
        <authorList>
            <person name="Kroeger M.E."/>
            <person name="Delmont T."/>
            <person name="Eren A.M."/>
            <person name="Guo J."/>
            <person name="Meyer K.M."/>
            <person name="Khan K."/>
            <person name="Rodrigues J.L.M."/>
            <person name="Bohannan B.J.M."/>
            <person name="Tringe S."/>
            <person name="Borges C.D."/>
            <person name="Tiedje J."/>
            <person name="Tsai S.M."/>
            <person name="Nusslein K."/>
        </authorList>
    </citation>
    <scope>NUCLEOTIDE SEQUENCE [LARGE SCALE GENOMIC DNA]</scope>
    <source>
        <strain evidence="15">Amazon FNV 2010 28 9</strain>
    </source>
</reference>
<dbReference type="GO" id="GO:0051301">
    <property type="term" value="P:cell division"/>
    <property type="evidence" value="ECO:0007669"/>
    <property type="project" value="UniProtKB-KW"/>
</dbReference>
<keyword evidence="2 12" id="KW-0436">Ligase</keyword>
<evidence type="ECO:0000313" key="15">
    <source>
        <dbReference type="EMBL" id="PWU23056.1"/>
    </source>
</evidence>
<dbReference type="GO" id="GO:0006281">
    <property type="term" value="P:DNA repair"/>
    <property type="evidence" value="ECO:0007669"/>
    <property type="project" value="UniProtKB-KW"/>
</dbReference>
<dbReference type="GO" id="GO:0071897">
    <property type="term" value="P:DNA biosynthetic process"/>
    <property type="evidence" value="ECO:0007669"/>
    <property type="project" value="InterPro"/>
</dbReference>
<dbReference type="PANTHER" id="PTHR45674:SF4">
    <property type="entry name" value="DNA LIGASE 1"/>
    <property type="match status" value="1"/>
</dbReference>
<gene>
    <name evidence="15" type="ORF">C5B42_04275</name>
</gene>
<dbReference type="PROSITE" id="PS50160">
    <property type="entry name" value="DNA_LIGASE_A3"/>
    <property type="match status" value="1"/>
</dbReference>
<dbReference type="GO" id="GO:0003677">
    <property type="term" value="F:DNA binding"/>
    <property type="evidence" value="ECO:0007669"/>
    <property type="project" value="InterPro"/>
</dbReference>
<dbReference type="SUPFAM" id="SSF117018">
    <property type="entry name" value="ATP-dependent DNA ligase DNA-binding domain"/>
    <property type="match status" value="1"/>
</dbReference>
<dbReference type="EC" id="6.5.1.1" evidence="12"/>
<protein>
    <recommendedName>
        <fullName evidence="12">DNA ligase</fullName>
        <ecNumber evidence="12">6.5.1.1</ecNumber>
    </recommendedName>
</protein>
<keyword evidence="3" id="KW-0132">Cell division</keyword>
<dbReference type="InterPro" id="IPR000977">
    <property type="entry name" value="DNA_ligase_ATP-dep"/>
</dbReference>
<dbReference type="Pfam" id="PF04675">
    <property type="entry name" value="DNA_ligase_A_N"/>
    <property type="match status" value="1"/>
</dbReference>
<dbReference type="InterPro" id="IPR012308">
    <property type="entry name" value="DNA_ligase_ATP-dep_N"/>
</dbReference>
<dbReference type="Proteomes" id="UP000246104">
    <property type="component" value="Unassembled WGS sequence"/>
</dbReference>
<accession>A0A317JQT5</accession>
<dbReference type="InterPro" id="IPR016059">
    <property type="entry name" value="DNA_ligase_ATP-dep_CS"/>
</dbReference>
<evidence type="ECO:0000256" key="4">
    <source>
        <dbReference type="ARBA" id="ARBA00022705"/>
    </source>
</evidence>
<evidence type="ECO:0000256" key="10">
    <source>
        <dbReference type="ARBA" id="ARBA00023306"/>
    </source>
</evidence>
<evidence type="ECO:0000256" key="12">
    <source>
        <dbReference type="RuleBase" id="RU000617"/>
    </source>
</evidence>
<comment type="caution">
    <text evidence="15">The sequence shown here is derived from an EMBL/GenBank/DDBJ whole genome shotgun (WGS) entry which is preliminary data.</text>
</comment>
<keyword evidence="7 12" id="KW-0067">ATP-binding</keyword>
<evidence type="ECO:0000256" key="8">
    <source>
        <dbReference type="ARBA" id="ARBA00023172"/>
    </source>
</evidence>
<evidence type="ECO:0000256" key="1">
    <source>
        <dbReference type="ARBA" id="ARBA00007572"/>
    </source>
</evidence>
<dbReference type="PROSITE" id="PS00333">
    <property type="entry name" value="DNA_LIGASE_A2"/>
    <property type="match status" value="1"/>
</dbReference>
<name>A0A317JQT5_9BACT</name>
<dbReference type="SUPFAM" id="SSF56091">
    <property type="entry name" value="DNA ligase/mRNA capping enzyme, catalytic domain"/>
    <property type="match status" value="1"/>
</dbReference>
<dbReference type="Gene3D" id="3.30.470.30">
    <property type="entry name" value="DNA ligase/mRNA capping enzyme"/>
    <property type="match status" value="1"/>
</dbReference>
<evidence type="ECO:0000256" key="9">
    <source>
        <dbReference type="ARBA" id="ARBA00023204"/>
    </source>
</evidence>
<dbReference type="InterPro" id="IPR012310">
    <property type="entry name" value="DNA_ligase_ATP-dep_cent"/>
</dbReference>
<dbReference type="SUPFAM" id="SSF50249">
    <property type="entry name" value="Nucleic acid-binding proteins"/>
    <property type="match status" value="1"/>
</dbReference>
<dbReference type="GO" id="GO:0006273">
    <property type="term" value="P:lagging strand elongation"/>
    <property type="evidence" value="ECO:0007669"/>
    <property type="project" value="TreeGrafter"/>
</dbReference>
<evidence type="ECO:0000313" key="16">
    <source>
        <dbReference type="Proteomes" id="UP000246104"/>
    </source>
</evidence>
<evidence type="ECO:0000256" key="11">
    <source>
        <dbReference type="ARBA" id="ARBA00034003"/>
    </source>
</evidence>
<dbReference type="InterPro" id="IPR036599">
    <property type="entry name" value="DNA_ligase_N_sf"/>
</dbReference>
<dbReference type="GO" id="GO:0006310">
    <property type="term" value="P:DNA recombination"/>
    <property type="evidence" value="ECO:0007669"/>
    <property type="project" value="UniProtKB-KW"/>
</dbReference>
<dbReference type="AlphaFoldDB" id="A0A317JQT5"/>
<keyword evidence="8 12" id="KW-0233">DNA recombination</keyword>
<dbReference type="InterPro" id="IPR050191">
    <property type="entry name" value="ATP-dep_DNA_ligase"/>
</dbReference>
<evidence type="ECO:0000256" key="6">
    <source>
        <dbReference type="ARBA" id="ARBA00022763"/>
    </source>
</evidence>
<dbReference type="Pfam" id="PF04679">
    <property type="entry name" value="DNA_ligase_A_C"/>
    <property type="match status" value="1"/>
</dbReference>